<dbReference type="AlphaFoldDB" id="A0A915M0B6"/>
<sequence>MCYLLSSSSFVFWLTIGLLLGENSAYAAPFDPYEFEIQSAPIIYRRSLINNLPMLSPQIVARRSVHPCRWKLCGAYSNYNTLG</sequence>
<organism evidence="2 3">
    <name type="scientific">Meloidogyne javanica</name>
    <name type="common">Root-knot nematode worm</name>
    <dbReference type="NCBI Taxonomy" id="6303"/>
    <lineage>
        <taxon>Eukaryota</taxon>
        <taxon>Metazoa</taxon>
        <taxon>Ecdysozoa</taxon>
        <taxon>Nematoda</taxon>
        <taxon>Chromadorea</taxon>
        <taxon>Rhabditida</taxon>
        <taxon>Tylenchina</taxon>
        <taxon>Tylenchomorpha</taxon>
        <taxon>Tylenchoidea</taxon>
        <taxon>Meloidogynidae</taxon>
        <taxon>Meloidogyninae</taxon>
        <taxon>Meloidogyne</taxon>
        <taxon>Meloidogyne incognita group</taxon>
    </lineage>
</organism>
<reference evidence="3" key="1">
    <citation type="submission" date="2022-11" db="UniProtKB">
        <authorList>
            <consortium name="WormBaseParasite"/>
        </authorList>
    </citation>
    <scope>IDENTIFICATION</scope>
</reference>
<feature type="chain" id="PRO_5037116745" evidence="1">
    <location>
        <begin position="28"/>
        <end position="83"/>
    </location>
</feature>
<keyword evidence="1" id="KW-0732">Signal</keyword>
<accession>A0A915M0B6</accession>
<evidence type="ECO:0000313" key="2">
    <source>
        <dbReference type="Proteomes" id="UP000887561"/>
    </source>
</evidence>
<protein>
    <submittedName>
        <fullName evidence="3">Secreted protein</fullName>
    </submittedName>
</protein>
<dbReference type="Proteomes" id="UP000887561">
    <property type="component" value="Unplaced"/>
</dbReference>
<evidence type="ECO:0000256" key="1">
    <source>
        <dbReference type="SAM" id="SignalP"/>
    </source>
</evidence>
<keyword evidence="2" id="KW-1185">Reference proteome</keyword>
<proteinExistence type="predicted"/>
<name>A0A915M0B6_MELJA</name>
<evidence type="ECO:0000313" key="3">
    <source>
        <dbReference type="WBParaSite" id="scaffold2468_cov231.g4913"/>
    </source>
</evidence>
<feature type="signal peptide" evidence="1">
    <location>
        <begin position="1"/>
        <end position="27"/>
    </location>
</feature>
<dbReference type="WBParaSite" id="scaffold2468_cov231.g4913">
    <property type="protein sequence ID" value="scaffold2468_cov231.g4913"/>
    <property type="gene ID" value="scaffold2468_cov231.g4913"/>
</dbReference>